<dbReference type="GO" id="GO:0016798">
    <property type="term" value="F:hydrolase activity, acting on glycosyl bonds"/>
    <property type="evidence" value="ECO:0007669"/>
    <property type="project" value="UniProtKB-KW"/>
</dbReference>
<dbReference type="Gene3D" id="3.20.20.80">
    <property type="entry name" value="Glycosidases"/>
    <property type="match status" value="1"/>
</dbReference>
<dbReference type="SMART" id="SM00642">
    <property type="entry name" value="Aamy"/>
    <property type="match status" value="1"/>
</dbReference>
<comment type="caution">
    <text evidence="2">The sequence shown here is derived from an EMBL/GenBank/DDBJ whole genome shotgun (WGS) entry which is preliminary data.</text>
</comment>
<gene>
    <name evidence="2" type="ORF">J3R75_001836</name>
</gene>
<proteinExistence type="predicted"/>
<reference evidence="2" key="1">
    <citation type="submission" date="2023-07" db="EMBL/GenBank/DDBJ databases">
        <title>Genomic Encyclopedia of Type Strains, Phase IV (KMG-IV): sequencing the most valuable type-strain genomes for metagenomic binning, comparative biology and taxonomic classification.</title>
        <authorList>
            <person name="Goeker M."/>
        </authorList>
    </citation>
    <scope>NUCLEOTIDE SEQUENCE</scope>
    <source>
        <strain evidence="2">DSM 24202</strain>
    </source>
</reference>
<organism evidence="2 3">
    <name type="scientific">Oligosphaera ethanolica</name>
    <dbReference type="NCBI Taxonomy" id="760260"/>
    <lineage>
        <taxon>Bacteria</taxon>
        <taxon>Pseudomonadati</taxon>
        <taxon>Lentisphaerota</taxon>
        <taxon>Oligosphaeria</taxon>
        <taxon>Oligosphaerales</taxon>
        <taxon>Oligosphaeraceae</taxon>
        <taxon>Oligosphaera</taxon>
    </lineage>
</organism>
<sequence length="451" mass="51937">MSEKIARRAPSYVTNGNIYQLYLRPFTPQGTLAAATTMLPFLAENGVDIVYLCPVTWADDDLREEFWSDRQKKSQLKNPQNPYRVKDYYMIDPEYGTDDDLLLFVKEAHALGMRVILDLVYYHCGPDAVFIKDHPDFVKRDEQGQVKNGRWHFPELNFESAGLREYLWKNMEYFIEKFDVDGYRCDVSPAVPLDFWVEGRKRMEVIKPDVMMLAEGDMVDDQLYAFDVNYGFGWQGTLFKVFGQKAPASGIRAFWQGMMDKFPKGARFLRAIDNHDISNDEYDQRHELTWGARANEAALLLNFTMDGVPFIYNGQEVADSNRHSIYGNRNFGKNLVIHWHNALTNEGQERLEFFREIVQLRHDNSVLTDGTVEWLENDQADAIVSFRRRGYEGDMVIIINASDKLISGTVSLDDTVSPFLEPELSRGADFTVKGKTIKVDLLPYGFIVANL</sequence>
<dbReference type="InterPro" id="IPR006047">
    <property type="entry name" value="GH13_cat_dom"/>
</dbReference>
<dbReference type="InterPro" id="IPR013780">
    <property type="entry name" value="Glyco_hydro_b"/>
</dbReference>
<evidence type="ECO:0000313" key="3">
    <source>
        <dbReference type="Proteomes" id="UP001238163"/>
    </source>
</evidence>
<feature type="domain" description="Glycosyl hydrolase family 13 catalytic" evidence="1">
    <location>
        <begin position="20"/>
        <end position="361"/>
    </location>
</feature>
<evidence type="ECO:0000313" key="2">
    <source>
        <dbReference type="EMBL" id="MDQ0289729.1"/>
    </source>
</evidence>
<dbReference type="RefSeq" id="WP_307261183.1">
    <property type="nucleotide sequence ID" value="NZ_JAUSVL010000001.1"/>
</dbReference>
<dbReference type="Gene3D" id="2.60.40.1180">
    <property type="entry name" value="Golgi alpha-mannosidase II"/>
    <property type="match status" value="1"/>
</dbReference>
<evidence type="ECO:0000259" key="1">
    <source>
        <dbReference type="SMART" id="SM00642"/>
    </source>
</evidence>
<dbReference type="SUPFAM" id="SSF51445">
    <property type="entry name" value="(Trans)glycosidases"/>
    <property type="match status" value="1"/>
</dbReference>
<dbReference type="GO" id="GO:0005975">
    <property type="term" value="P:carbohydrate metabolic process"/>
    <property type="evidence" value="ECO:0007669"/>
    <property type="project" value="InterPro"/>
</dbReference>
<accession>A0AAE3VGH0</accession>
<protein>
    <submittedName>
        <fullName evidence="2">Glycosidase</fullName>
    </submittedName>
</protein>
<dbReference type="Pfam" id="PF00128">
    <property type="entry name" value="Alpha-amylase"/>
    <property type="match status" value="2"/>
</dbReference>
<keyword evidence="2" id="KW-0326">Glycosidase</keyword>
<dbReference type="EMBL" id="JAUSVL010000001">
    <property type="protein sequence ID" value="MDQ0289729.1"/>
    <property type="molecule type" value="Genomic_DNA"/>
</dbReference>
<keyword evidence="2" id="KW-0378">Hydrolase</keyword>
<dbReference type="Proteomes" id="UP001238163">
    <property type="component" value="Unassembled WGS sequence"/>
</dbReference>
<name>A0AAE3VGH0_9BACT</name>
<dbReference type="AlphaFoldDB" id="A0AAE3VGH0"/>
<dbReference type="PANTHER" id="PTHR10357">
    <property type="entry name" value="ALPHA-AMYLASE FAMILY MEMBER"/>
    <property type="match status" value="1"/>
</dbReference>
<keyword evidence="3" id="KW-1185">Reference proteome</keyword>
<dbReference type="InterPro" id="IPR017853">
    <property type="entry name" value="GH"/>
</dbReference>